<evidence type="ECO:0000256" key="1">
    <source>
        <dbReference type="SAM" id="MobiDB-lite"/>
    </source>
</evidence>
<accession>A0A9P8CK98</accession>
<proteinExistence type="predicted"/>
<name>A0A9P8CK98_9HYPO</name>
<evidence type="ECO:0000256" key="2">
    <source>
        <dbReference type="SAM" id="Phobius"/>
    </source>
</evidence>
<dbReference type="GeneID" id="70295245"/>
<feature type="transmembrane region" description="Helical" evidence="2">
    <location>
        <begin position="21"/>
        <end position="41"/>
    </location>
</feature>
<keyword evidence="2" id="KW-0812">Transmembrane</keyword>
<dbReference type="AlphaFoldDB" id="A0A9P8CK98"/>
<dbReference type="EMBL" id="MU251293">
    <property type="protein sequence ID" value="KAG9249720.1"/>
    <property type="molecule type" value="Genomic_DNA"/>
</dbReference>
<comment type="caution">
    <text evidence="3">The sequence shown here is derived from an EMBL/GenBank/DDBJ whole genome shotgun (WGS) entry which is preliminary data.</text>
</comment>
<feature type="compositionally biased region" description="Basic and acidic residues" evidence="1">
    <location>
        <begin position="222"/>
        <end position="251"/>
    </location>
</feature>
<feature type="transmembrane region" description="Helical" evidence="2">
    <location>
        <begin position="154"/>
        <end position="179"/>
    </location>
</feature>
<evidence type="ECO:0000313" key="3">
    <source>
        <dbReference type="EMBL" id="KAG9249720.1"/>
    </source>
</evidence>
<dbReference type="Proteomes" id="UP000887229">
    <property type="component" value="Unassembled WGS sequence"/>
</dbReference>
<feature type="region of interest" description="Disordered" evidence="1">
    <location>
        <begin position="217"/>
        <end position="273"/>
    </location>
</feature>
<gene>
    <name evidence="3" type="ORF">F5Z01DRAFT_668360</name>
</gene>
<dbReference type="RefSeq" id="XP_046113644.1">
    <property type="nucleotide sequence ID" value="XM_046264342.1"/>
</dbReference>
<organism evidence="3 4">
    <name type="scientific">Emericellopsis atlantica</name>
    <dbReference type="NCBI Taxonomy" id="2614577"/>
    <lineage>
        <taxon>Eukaryota</taxon>
        <taxon>Fungi</taxon>
        <taxon>Dikarya</taxon>
        <taxon>Ascomycota</taxon>
        <taxon>Pezizomycotina</taxon>
        <taxon>Sordariomycetes</taxon>
        <taxon>Hypocreomycetidae</taxon>
        <taxon>Hypocreales</taxon>
        <taxon>Bionectriaceae</taxon>
        <taxon>Emericellopsis</taxon>
    </lineage>
</organism>
<feature type="transmembrane region" description="Helical" evidence="2">
    <location>
        <begin position="122"/>
        <end position="142"/>
    </location>
</feature>
<feature type="transmembrane region" description="Helical" evidence="2">
    <location>
        <begin position="90"/>
        <end position="110"/>
    </location>
</feature>
<protein>
    <recommendedName>
        <fullName evidence="5">Transmembrane protein</fullName>
    </recommendedName>
</protein>
<dbReference type="OrthoDB" id="5147008at2759"/>
<evidence type="ECO:0000313" key="4">
    <source>
        <dbReference type="Proteomes" id="UP000887229"/>
    </source>
</evidence>
<sequence>MAPSSRHVATRGMPRWLEIHLLVSRITTVIMFFGGTLAIAFGDVLREDLQNDTNDRTCDMSYIKGASEPWEPNVGFENKPGRYHAECRLLVSWACIVIAAGSISLVRLFLEMIFPHGAVIYAPAYSYGLRCGVSLASFLLYLSGSLILGRSPLIIGQGVTGVDVLYCLCLVALCLFTVATAQQTFAEGQAAWLIYQRQIARQRNDCFDERLELQPVGAPEESTQHHDNDRGVASWEKSEKKDNPHGDRGTDTLDAEAPSGESQHEYRNLGLAL</sequence>
<keyword evidence="2" id="KW-0472">Membrane</keyword>
<evidence type="ECO:0008006" key="5">
    <source>
        <dbReference type="Google" id="ProtNLM"/>
    </source>
</evidence>
<keyword evidence="2" id="KW-1133">Transmembrane helix</keyword>
<reference evidence="3" key="1">
    <citation type="journal article" date="2021" name="IMA Fungus">
        <title>Genomic characterization of three marine fungi, including Emericellopsis atlantica sp. nov. with signatures of a generalist lifestyle and marine biomass degradation.</title>
        <authorList>
            <person name="Hagestad O.C."/>
            <person name="Hou L."/>
            <person name="Andersen J.H."/>
            <person name="Hansen E.H."/>
            <person name="Altermark B."/>
            <person name="Li C."/>
            <person name="Kuhnert E."/>
            <person name="Cox R.J."/>
            <person name="Crous P.W."/>
            <person name="Spatafora J.W."/>
            <person name="Lail K."/>
            <person name="Amirebrahimi M."/>
            <person name="Lipzen A."/>
            <person name="Pangilinan J."/>
            <person name="Andreopoulos W."/>
            <person name="Hayes R.D."/>
            <person name="Ng V."/>
            <person name="Grigoriev I.V."/>
            <person name="Jackson S.A."/>
            <person name="Sutton T.D.S."/>
            <person name="Dobson A.D.W."/>
            <person name="Rama T."/>
        </authorList>
    </citation>
    <scope>NUCLEOTIDE SEQUENCE</scope>
    <source>
        <strain evidence="3">TS7</strain>
    </source>
</reference>
<keyword evidence="4" id="KW-1185">Reference proteome</keyword>